<dbReference type="EMBL" id="JBDODL010000407">
    <property type="protein sequence ID" value="MES1919809.1"/>
    <property type="molecule type" value="Genomic_DNA"/>
</dbReference>
<accession>A0ABV2AK10</accession>
<evidence type="ECO:0000256" key="5">
    <source>
        <dbReference type="ARBA" id="ARBA00022980"/>
    </source>
</evidence>
<organism evidence="9 10">
    <name type="scientific">Bonamia ostreae</name>
    <dbReference type="NCBI Taxonomy" id="126728"/>
    <lineage>
        <taxon>Eukaryota</taxon>
        <taxon>Sar</taxon>
        <taxon>Rhizaria</taxon>
        <taxon>Endomyxa</taxon>
        <taxon>Ascetosporea</taxon>
        <taxon>Haplosporida</taxon>
        <taxon>Bonamia</taxon>
    </lineage>
</organism>
<evidence type="ECO:0000256" key="7">
    <source>
        <dbReference type="SAM" id="MobiDB-lite"/>
    </source>
</evidence>
<feature type="region of interest" description="Disordered" evidence="7">
    <location>
        <begin position="71"/>
        <end position="98"/>
    </location>
</feature>
<dbReference type="InterPro" id="IPR038582">
    <property type="entry name" value="Ribosomal_eS31_euk-type_sf"/>
</dbReference>
<comment type="similarity">
    <text evidence="2">In the C-terminal section; belongs to the eukaryotic ribosomal protein eS31 family.</text>
</comment>
<keyword evidence="6" id="KW-0687">Ribonucleoprotein</keyword>
<evidence type="ECO:0000256" key="1">
    <source>
        <dbReference type="ARBA" id="ARBA00008373"/>
    </source>
</evidence>
<feature type="domain" description="Ubiquitin-like" evidence="8">
    <location>
        <begin position="1"/>
        <end position="76"/>
    </location>
</feature>
<reference evidence="9 10" key="1">
    <citation type="journal article" date="2024" name="BMC Biol.">
        <title>Comparative genomics of Ascetosporea gives new insight into the evolutionary basis for animal parasitism in Rhizaria.</title>
        <authorList>
            <person name="Hiltunen Thoren M."/>
            <person name="Onut-Brannstrom I."/>
            <person name="Alfjorden A."/>
            <person name="Peckova H."/>
            <person name="Swords F."/>
            <person name="Hooper C."/>
            <person name="Holzer A.S."/>
            <person name="Bass D."/>
            <person name="Burki F."/>
        </authorList>
    </citation>
    <scope>NUCLEOTIDE SEQUENCE [LARGE SCALE GENOMIC DNA]</scope>
    <source>
        <strain evidence="9">20-A016</strain>
    </source>
</reference>
<dbReference type="SUPFAM" id="SSF57829">
    <property type="entry name" value="Zn-binding ribosomal proteins"/>
    <property type="match status" value="1"/>
</dbReference>
<dbReference type="SUPFAM" id="SSF54236">
    <property type="entry name" value="Ubiquitin-like"/>
    <property type="match status" value="1"/>
</dbReference>
<dbReference type="InterPro" id="IPR002906">
    <property type="entry name" value="Ribosomal_eS31"/>
</dbReference>
<evidence type="ECO:0000256" key="3">
    <source>
        <dbReference type="ARBA" id="ARBA00022499"/>
    </source>
</evidence>
<comment type="caution">
    <text evidence="9">The sequence shown here is derived from an EMBL/GenBank/DDBJ whole genome shotgun (WGS) entry which is preliminary data.</text>
</comment>
<evidence type="ECO:0000259" key="8">
    <source>
        <dbReference type="PROSITE" id="PS50053"/>
    </source>
</evidence>
<protein>
    <submittedName>
        <fullName evidence="9">Ubiquitin-40S ribosomal protein S27a</fullName>
    </submittedName>
</protein>
<comment type="similarity">
    <text evidence="1">In the N-terminal section; belongs to the ubiquitin family.</text>
</comment>
<evidence type="ECO:0000256" key="4">
    <source>
        <dbReference type="ARBA" id="ARBA00022833"/>
    </source>
</evidence>
<keyword evidence="10" id="KW-1185">Reference proteome</keyword>
<evidence type="ECO:0000313" key="9">
    <source>
        <dbReference type="EMBL" id="MES1919809.1"/>
    </source>
</evidence>
<evidence type="ECO:0000256" key="6">
    <source>
        <dbReference type="ARBA" id="ARBA00023274"/>
    </source>
</evidence>
<keyword evidence="4" id="KW-0862">Zinc</keyword>
<dbReference type="InterPro" id="IPR011332">
    <property type="entry name" value="Ribosomal_zn-bd"/>
</dbReference>
<dbReference type="Gene3D" id="3.10.20.90">
    <property type="entry name" value="Phosphatidylinositol 3-kinase Catalytic Subunit, Chain A, domain 1"/>
    <property type="match status" value="1"/>
</dbReference>
<keyword evidence="3" id="KW-1017">Isopeptide bond</keyword>
<dbReference type="SMART" id="SM01402">
    <property type="entry name" value="Ribosomal_S27"/>
    <property type="match status" value="1"/>
</dbReference>
<dbReference type="PROSITE" id="PS50053">
    <property type="entry name" value="UBIQUITIN_2"/>
    <property type="match status" value="1"/>
</dbReference>
<dbReference type="GO" id="GO:0005840">
    <property type="term" value="C:ribosome"/>
    <property type="evidence" value="ECO:0007669"/>
    <property type="project" value="UniProtKB-KW"/>
</dbReference>
<dbReference type="Pfam" id="PF01599">
    <property type="entry name" value="Ribosomal_S27"/>
    <property type="match status" value="1"/>
</dbReference>
<evidence type="ECO:0000256" key="2">
    <source>
        <dbReference type="ARBA" id="ARBA00009891"/>
    </source>
</evidence>
<dbReference type="InterPro" id="IPR029071">
    <property type="entry name" value="Ubiquitin-like_domsf"/>
</dbReference>
<dbReference type="Gene3D" id="6.20.50.150">
    <property type="match status" value="1"/>
</dbReference>
<sequence>MRVYANLFDGSTIAIPATLFAPVRSLEASIAEKAALKLGSFSLSVAGRKLSADQSLLNSGIADSTTIDVSASLNGGKKKKKKSKSNPKKGKHKKRKVKQHILQMYRIEKDGSITRTRRKCMNDTCYPTTFMARHADRHACGKCGTSMPLDDDK</sequence>
<feature type="compositionally biased region" description="Basic residues" evidence="7">
    <location>
        <begin position="76"/>
        <end position="98"/>
    </location>
</feature>
<name>A0ABV2AK10_9EUKA</name>
<gene>
    <name evidence="9" type="primary">ubi3</name>
    <name evidence="9" type="ORF">MHBO_001574</name>
</gene>
<proteinExistence type="inferred from homology"/>
<keyword evidence="5 9" id="KW-0689">Ribosomal protein</keyword>
<dbReference type="InterPro" id="IPR000626">
    <property type="entry name" value="Ubiquitin-like_dom"/>
</dbReference>
<evidence type="ECO:0000313" key="10">
    <source>
        <dbReference type="Proteomes" id="UP001439008"/>
    </source>
</evidence>
<dbReference type="Proteomes" id="UP001439008">
    <property type="component" value="Unassembled WGS sequence"/>
</dbReference>